<feature type="region of interest" description="Disordered" evidence="1">
    <location>
        <begin position="55"/>
        <end position="75"/>
    </location>
</feature>
<protein>
    <submittedName>
        <fullName evidence="2">Uncharacterized protein</fullName>
    </submittedName>
</protein>
<keyword evidence="3" id="KW-1185">Reference proteome</keyword>
<gene>
    <name evidence="2" type="ORF">GCM10010185_70290</name>
</gene>
<dbReference type="AlphaFoldDB" id="A0A918EI05"/>
<reference evidence="2" key="2">
    <citation type="submission" date="2020-09" db="EMBL/GenBank/DDBJ databases">
        <authorList>
            <person name="Sun Q."/>
            <person name="Ohkuma M."/>
        </authorList>
    </citation>
    <scope>NUCLEOTIDE SEQUENCE</scope>
    <source>
        <strain evidence="2">JCM 3313</strain>
    </source>
</reference>
<sequence length="75" mass="7498">MIGAAGTGSIPAARAYRDGSGNGSVPEAGTFGRVEQDHSGWRAAGLGTGWGFAAGDSERLTTAPGPVAPDVRQIE</sequence>
<name>A0A918EI05_9PSEU</name>
<evidence type="ECO:0000313" key="2">
    <source>
        <dbReference type="EMBL" id="GGP86496.1"/>
    </source>
</evidence>
<comment type="caution">
    <text evidence="2">The sequence shown here is derived from an EMBL/GenBank/DDBJ whole genome shotgun (WGS) entry which is preliminary data.</text>
</comment>
<evidence type="ECO:0000313" key="3">
    <source>
        <dbReference type="Proteomes" id="UP000639606"/>
    </source>
</evidence>
<accession>A0A918EI05</accession>
<proteinExistence type="predicted"/>
<dbReference type="Proteomes" id="UP000639606">
    <property type="component" value="Unassembled WGS sequence"/>
</dbReference>
<organism evidence="2 3">
    <name type="scientific">Saccharothrix coeruleofusca</name>
    <dbReference type="NCBI Taxonomy" id="33919"/>
    <lineage>
        <taxon>Bacteria</taxon>
        <taxon>Bacillati</taxon>
        <taxon>Actinomycetota</taxon>
        <taxon>Actinomycetes</taxon>
        <taxon>Pseudonocardiales</taxon>
        <taxon>Pseudonocardiaceae</taxon>
        <taxon>Saccharothrix</taxon>
    </lineage>
</organism>
<evidence type="ECO:0000256" key="1">
    <source>
        <dbReference type="SAM" id="MobiDB-lite"/>
    </source>
</evidence>
<feature type="region of interest" description="Disordered" evidence="1">
    <location>
        <begin position="1"/>
        <end position="32"/>
    </location>
</feature>
<dbReference type="EMBL" id="BMRG01000031">
    <property type="protein sequence ID" value="GGP86496.1"/>
    <property type="molecule type" value="Genomic_DNA"/>
</dbReference>
<reference evidence="2" key="1">
    <citation type="journal article" date="2014" name="Int. J. Syst. Evol. Microbiol.">
        <title>Complete genome sequence of Corynebacterium casei LMG S-19264T (=DSM 44701T), isolated from a smear-ripened cheese.</title>
        <authorList>
            <consortium name="US DOE Joint Genome Institute (JGI-PGF)"/>
            <person name="Walter F."/>
            <person name="Albersmeier A."/>
            <person name="Kalinowski J."/>
            <person name="Ruckert C."/>
        </authorList>
    </citation>
    <scope>NUCLEOTIDE SEQUENCE</scope>
    <source>
        <strain evidence="2">JCM 3313</strain>
    </source>
</reference>